<dbReference type="Proteomes" id="UP000243359">
    <property type="component" value="Chromosome I"/>
</dbReference>
<dbReference type="InterPro" id="IPR001343">
    <property type="entry name" value="Hemolysn_Ca-bd"/>
</dbReference>
<dbReference type="EMBL" id="LT629751">
    <property type="protein sequence ID" value="SDS52137.1"/>
    <property type="molecule type" value="Genomic_DNA"/>
</dbReference>
<proteinExistence type="predicted"/>
<dbReference type="Pfam" id="PF00353">
    <property type="entry name" value="HemolysinCabind"/>
    <property type="match status" value="1"/>
</dbReference>
<dbReference type="SUPFAM" id="SSF51120">
    <property type="entry name" value="beta-Roll"/>
    <property type="match status" value="1"/>
</dbReference>
<feature type="domain" description="DUF5801" evidence="3">
    <location>
        <begin position="1962"/>
        <end position="2128"/>
    </location>
</feature>
<evidence type="ECO:0000256" key="1">
    <source>
        <dbReference type="ARBA" id="ARBA00022837"/>
    </source>
</evidence>
<evidence type="ECO:0000259" key="3">
    <source>
        <dbReference type="Pfam" id="PF19116"/>
    </source>
</evidence>
<dbReference type="PROSITE" id="PS00330">
    <property type="entry name" value="HEMOLYSIN_CALCIUM"/>
    <property type="match status" value="2"/>
</dbReference>
<feature type="domain" description="DUF5801" evidence="3">
    <location>
        <begin position="2166"/>
        <end position="2332"/>
    </location>
</feature>
<dbReference type="InterPro" id="IPR018511">
    <property type="entry name" value="Hemolysin-typ_Ca-bd_CS"/>
</dbReference>
<organism evidence="4 5">
    <name type="scientific">Pseudomonas oryzae</name>
    <dbReference type="NCBI Taxonomy" id="1392877"/>
    <lineage>
        <taxon>Bacteria</taxon>
        <taxon>Pseudomonadati</taxon>
        <taxon>Pseudomonadota</taxon>
        <taxon>Gammaproteobacteria</taxon>
        <taxon>Pseudomonadales</taxon>
        <taxon>Pseudomonadaceae</taxon>
        <taxon>Pseudomonas</taxon>
    </lineage>
</organism>
<reference evidence="5" key="1">
    <citation type="submission" date="2016-10" db="EMBL/GenBank/DDBJ databases">
        <authorList>
            <person name="Varghese N."/>
            <person name="Submissions S."/>
        </authorList>
    </citation>
    <scope>NUCLEOTIDE SEQUENCE [LARGE SCALE GENOMIC DNA]</scope>
    <source>
        <strain evidence="5">KCTC 32247</strain>
    </source>
</reference>
<evidence type="ECO:0000313" key="5">
    <source>
        <dbReference type="Proteomes" id="UP000243359"/>
    </source>
</evidence>
<feature type="domain" description="DUF5801" evidence="3">
    <location>
        <begin position="1146"/>
        <end position="1312"/>
    </location>
</feature>
<dbReference type="InterPro" id="IPR011049">
    <property type="entry name" value="Serralysin-like_metalloprot_C"/>
</dbReference>
<feature type="region of interest" description="Disordered" evidence="2">
    <location>
        <begin position="440"/>
        <end position="464"/>
    </location>
</feature>
<protein>
    <submittedName>
        <fullName evidence="4">Type I secretion C-terminal target domain (VC_A0849 subclass)</fullName>
    </submittedName>
</protein>
<feature type="domain" description="DUF5801" evidence="3">
    <location>
        <begin position="1554"/>
        <end position="1720"/>
    </location>
</feature>
<accession>A0A1H1SVR7</accession>
<evidence type="ECO:0000313" key="4">
    <source>
        <dbReference type="EMBL" id="SDS52137.1"/>
    </source>
</evidence>
<dbReference type="STRING" id="1392877.SAMN05216221_2004"/>
<dbReference type="RefSeq" id="WP_157719523.1">
    <property type="nucleotide sequence ID" value="NZ_LT629751.1"/>
</dbReference>
<dbReference type="Pfam" id="PF19116">
    <property type="entry name" value="DUF5801"/>
    <property type="match status" value="7"/>
</dbReference>
<dbReference type="InterPro" id="IPR047777">
    <property type="entry name" value="LapA-like_RM"/>
</dbReference>
<feature type="domain" description="DUF5801" evidence="3">
    <location>
        <begin position="1758"/>
        <end position="1924"/>
    </location>
</feature>
<dbReference type="NCBIfam" id="NF033682">
    <property type="entry name" value="retention_LapA"/>
    <property type="match status" value="1"/>
</dbReference>
<gene>
    <name evidence="4" type="ORF">SAMN05216221_2004</name>
</gene>
<dbReference type="InterPro" id="IPR019960">
    <property type="entry name" value="T1SS_VCA0849"/>
</dbReference>
<dbReference type="GO" id="GO:0005509">
    <property type="term" value="F:calcium ion binding"/>
    <property type="evidence" value="ECO:0007669"/>
    <property type="project" value="InterPro"/>
</dbReference>
<dbReference type="NCBIfam" id="TIGR03661">
    <property type="entry name" value="T1SS_VCA0849"/>
    <property type="match status" value="1"/>
</dbReference>
<evidence type="ECO:0000256" key="2">
    <source>
        <dbReference type="SAM" id="MobiDB-lite"/>
    </source>
</evidence>
<dbReference type="InterPro" id="IPR043824">
    <property type="entry name" value="DUF5801"/>
</dbReference>
<dbReference type="OrthoDB" id="5192166at2"/>
<keyword evidence="5" id="KW-1185">Reference proteome</keyword>
<feature type="domain" description="DUF5801" evidence="3">
    <location>
        <begin position="2369"/>
        <end position="2537"/>
    </location>
</feature>
<keyword evidence="1" id="KW-0106">Calcium</keyword>
<name>A0A1H1SVR7_9PSED</name>
<dbReference type="PRINTS" id="PR00313">
    <property type="entry name" value="CABNDNGRPT"/>
</dbReference>
<feature type="domain" description="DUF5801" evidence="3">
    <location>
        <begin position="1350"/>
        <end position="1516"/>
    </location>
</feature>
<dbReference type="Gene3D" id="2.150.10.10">
    <property type="entry name" value="Serralysin-like metalloprotease, C-terminal"/>
    <property type="match status" value="1"/>
</dbReference>
<sequence>MARLIGVVKTIVGEVHAVAADGSKRLLEQGDRVYAGEQLLTGADGAVAIRLVNGEELTVGRESILTLDDQLLAGEEARARIEPSSSAEAPSSALLTDVEQIQKAIAAGIDPTTGLPATAAGPGAGGAGGAGAGGGGISFVLLGETADRVDPNIGYPTGPLPFAPLSPTEFPVDADELPDNGVIIDGLGVVGGEVRLDEDDLPNGTDRSDPLTQNGSFTITALDGIATVSIAGITLTYAELANASTYPLVIDTPAGELVINGYSGTETGGTVSYTYTLQAPVDHAPGSDLAGESFPVVVTDTDGSSASASLDIVIADDVPLVFAEPQQGLAEGATITGVFDFTAGADGATVTHINGIQLVFGADGFSQVIDTGNGLIKVKADGIYSFTADASVISREPVVDNLTFTVTDGDGDAVTQDASFSITDANAPTAGDARAAVDEDGLEGGNAASSAGDMVVSPDPDGNEATFSGTLPHDFGADGPGAITFIAMDGKIGTVGTETVTYSWNADSNTLTATGPRGALFTVVVDPLTGSYTVTLLQNVLHESLDGQLGDNSENEATADLIYYAVSDADDSTAQGTLSITFDDDMPSATEEPLRVLDEGDSFSGVFDFVAGADGANVTHINGQALIFGQDGYSQAIDTGHGLIKVKADGSYSFTADASVLNPEIVTDNITFTVTDGDGDAVTENFSIGILDANAPSAGKTAAAVDDDGLSGGNPVSTLGDLLVAPDPDLDEATFSGTLPHDFGGDGPGTISFASMQGETQAIGSETVRYSWDDDTSTLTAIVEGGGRDGLQLFTVAVNPLTGAYTVTLLQNVLHAPLNGVAGDNTENDAIADLVYYTVSDADNSVARGTLSITFDDDMPSASDEGQRSLLEGTTVVGSFDFVAGADGASVTHVNGQALSFGQDGYSQQIDTGHGLIKVKADGSYSFTADASVISDVAVVDNLTFTVTDGDGDAVTKNASFSITDANVPTAGQTFAAVDDDGLLGGNPASTQDDLVVTPDPDLNEATFSGVLVHDFGPDGPGSISFAAMDGKTATVGTETVTYSWNAANNTLTAIGPRGVLFTVEVDDPTTGEFTVTLHDNVLHPSLDGQVGDNTENDATVDLIYYTVADADDSKAQGTLTITFDDDGPTQTVTANAGGTAAVTVSLDETTGPSDHYAAGEAADSYVNDDVPGALARATTTLSGGLLGLFNVSGSYGSDGVGALITEVSFQGVPAGGLATNLVATDGGAITLIASSPTQLSGVDADGDTVFTIAIVNVGGALQLQTTLYEALDNGTDGLFDEAVSLLLEPGSTLSLQLQVTRTDGDGDTIVASDRVVLANNTTSAFSFDDDGPTQTVTANAGGTVAVTVSLDETTGPSDHYAAGEAADSYVNDDVPGALARATTALNGGLLGLFTVSGSYGSDGAGSLSTAVTFQGVPAGGVATNLVATDGGAITLIASSPTQLSGVDADGDTVFTIAIVNVGGALQLQTTLYEALDNGTDGLFDEAVSLLLEPGSTLSLQLQVTRTDGDGDTIVASDRVVLTNNTTSAFSFDDDGPTQTVTANAGGTAAVTVSLDETTGPSDHYAAGEAADSYVNDDVPGALARATTALSGGLLGLFTVSGSYGSDGAGSLSTVVSFTGVPAGGLATNLVATDGGAITLIASSPTQLSGVDADGDTVFTIAIVNVGGALQLQTTLYEALDNGTDGLFDEAVSLLLEPGSTLSLQLQVTRTDGDGDTIVASDRVVLANNTTSAFSFDDDGPTQTVTANAGGTAAVTVSLDETTGPVDHYAAGEAADSYVNDDVPGALARATTTLSGGLLGLFNISGSYGSDGAGSLSTVVSFTGVPAGGLATNLVATNGGAITLFATGAGVLEGKDATNQTVFKIEIVNVGGSLQLQTTLYEALDNGTDSLYDEAVSLLLEPGSTLSLQLQVTRTDGDGDTIVASDRVVLANNTTSAFSFDDDGPTQTVTANAGGTVAVTVSLDETTGPSDHYAAGEAADSYVNDDVPGALARATTTLSGGLLGLFTVSGSYGSDGAGSLSTAVTFQGVPAGGVATNLVATDGGAITLIASSPTQLSGVDADGDTVFTIAIVNVGGALQLQTTLYEALDNGTDGLFDEAVSLLLEPGSTLSLQLQVTRTDGDGDTIVASDRVVLANNTTSAFSFDDDGPTQTVTANAGGTVAVTVSLDETTGPSDHYAAGEAADSYVNDDVPGALARATTALNGGLLGLFTVSGSYGSDGAGSLSTAVTFQGVPAGGVATNLVATNGGAITLFATGAGVLEGKDATNQTVFKIEIVNVGGALQLQTTLYEALDNGNDSLYDEAVSLLLEPGSTLSLQLQVTRVDGDGDTIVASDRVVLANNTTSAFSFDDDGPTQTVTANAGGTAAVTVSLDETTGHADHYAAGEAADSYVNDDVPGALARATTALSGGLLGLFNISGSYGSDGAGSLSTVVSFTGVPAGGLATNLVATNGGAITLFATGAGVLEGKDATNQTVFKIEIVNVGGSLQLQTTLYEALDNGNDSLYDEAVQLLLAPGSTLSLQVQVTRVDGDGDQIVASDTIVLANNTTSAFSFDDDGPSPFTPDDVHVVLGIENPLPTTVTKSLNFAGAAGSDGVGSIEFTITDGQVFQDVDDNDLFLNNELLYLFYQGDNQHIVAKTADGDVAFSAQINPGGDVSITMFEGTFISNELITVVKDLSGIGGGNVPFKGLNIGTTQNPDLDGSDDVLVSSEILPLGGSAGTVNSNSTELGVGQGNEISNTEVIRYDLVTNLSVVDSPNNKSYSFSGYQSDIYAFKQKISISGGGKDADFRLRIYEVTGSATNATSTMVGGGLGTISQIPLALLASEIVIYDAAGNVQSNANHVAQDGNGVILYNIGNDWTFEIHSVDAQGNPEDFNALEIEGIESVNGTVSVDGTTTSFKLAEFSFGQSTDIQPVSFELPVTGFDGDGDAVTSNIDMTVYPDTKSIWGTESGETLTGTDGQDYMFGYGGNDTLIGDPGDDILFGGQGNDTLTGGAGKDTFVWQADDVAAGAIDTITDFSKGFSMGGDRLDLADLLSGEHGHSGDIGNLLGYIDISTANLGGTAAVDTVIRVSSSGNFDPAAGAGVGAIPVDQTIVLQDVNLLSAAPGGYGSSEADVITGMLGDGTLKVDTV</sequence>